<evidence type="ECO:0000256" key="5">
    <source>
        <dbReference type="ARBA" id="ARBA00022989"/>
    </source>
</evidence>
<feature type="domain" description="Major facilitator superfamily (MFS) profile" evidence="8">
    <location>
        <begin position="1"/>
        <end position="375"/>
    </location>
</feature>
<organism evidence="9 10">
    <name type="scientific">Selenomonas montiformis</name>
    <dbReference type="NCBI Taxonomy" id="2652285"/>
    <lineage>
        <taxon>Bacteria</taxon>
        <taxon>Bacillati</taxon>
        <taxon>Bacillota</taxon>
        <taxon>Negativicutes</taxon>
        <taxon>Selenomonadales</taxon>
        <taxon>Selenomonadaceae</taxon>
        <taxon>Selenomonas</taxon>
    </lineage>
</organism>
<evidence type="ECO:0000256" key="2">
    <source>
        <dbReference type="ARBA" id="ARBA00022448"/>
    </source>
</evidence>
<evidence type="ECO:0000256" key="6">
    <source>
        <dbReference type="ARBA" id="ARBA00023136"/>
    </source>
</evidence>
<feature type="transmembrane region" description="Helical" evidence="7">
    <location>
        <begin position="285"/>
        <end position="303"/>
    </location>
</feature>
<feature type="transmembrane region" description="Helical" evidence="7">
    <location>
        <begin position="65"/>
        <end position="84"/>
    </location>
</feature>
<protein>
    <submittedName>
        <fullName evidence="9">MFS transporter</fullName>
    </submittedName>
</protein>
<dbReference type="PROSITE" id="PS50850">
    <property type="entry name" value="MFS"/>
    <property type="match status" value="1"/>
</dbReference>
<dbReference type="SUPFAM" id="SSF103473">
    <property type="entry name" value="MFS general substrate transporter"/>
    <property type="match status" value="1"/>
</dbReference>
<evidence type="ECO:0000259" key="8">
    <source>
        <dbReference type="PROSITE" id="PS50850"/>
    </source>
</evidence>
<dbReference type="InterPro" id="IPR036259">
    <property type="entry name" value="MFS_trans_sf"/>
</dbReference>
<feature type="transmembrane region" description="Helical" evidence="7">
    <location>
        <begin position="122"/>
        <end position="141"/>
    </location>
</feature>
<evidence type="ECO:0000313" key="9">
    <source>
        <dbReference type="EMBL" id="MSV24527.1"/>
    </source>
</evidence>
<gene>
    <name evidence="9" type="ORF">FYJ78_04865</name>
</gene>
<feature type="transmembrane region" description="Helical" evidence="7">
    <location>
        <begin position="153"/>
        <end position="174"/>
    </location>
</feature>
<feature type="transmembrane region" description="Helical" evidence="7">
    <location>
        <begin position="315"/>
        <end position="335"/>
    </location>
</feature>
<keyword evidence="6 7" id="KW-0472">Membrane</keyword>
<evidence type="ECO:0000256" key="4">
    <source>
        <dbReference type="ARBA" id="ARBA00022692"/>
    </source>
</evidence>
<dbReference type="InterPro" id="IPR011701">
    <property type="entry name" value="MFS"/>
</dbReference>
<name>A0A6I2UTI5_9FIRM</name>
<dbReference type="CDD" id="cd17324">
    <property type="entry name" value="MFS_NepI_like"/>
    <property type="match status" value="1"/>
</dbReference>
<keyword evidence="10" id="KW-1185">Reference proteome</keyword>
<reference evidence="9 10" key="1">
    <citation type="submission" date="2019-08" db="EMBL/GenBank/DDBJ databases">
        <title>In-depth cultivation of the pig gut microbiome towards novel bacterial diversity and tailored functional studies.</title>
        <authorList>
            <person name="Wylensek D."/>
            <person name="Hitch T.C.A."/>
            <person name="Clavel T."/>
        </authorList>
    </citation>
    <scope>NUCLEOTIDE SEQUENCE [LARGE SCALE GENOMIC DNA]</scope>
    <source>
        <strain evidence="10">WCA-380-WT-3B3</strain>
    </source>
</reference>
<feature type="transmembrane region" description="Helical" evidence="7">
    <location>
        <begin position="195"/>
        <end position="217"/>
    </location>
</feature>
<dbReference type="PANTHER" id="PTHR43124:SF4">
    <property type="entry name" value="SUGAR EFFLUX TRANSPORTER"/>
    <property type="match status" value="1"/>
</dbReference>
<sequence length="382" mass="40345">MGLTLSAFVFNTSEFMPIGLLTDIAQSFAMTPAEAGVMITVYAWMVGLLSLPLMLIACRMDLRRLLLLTLALFTIGQAGAGLAASFPALLAARIAVACAHSVFWSIAAPLATRLVTREHQPFALSLVAAGSSVAMVFGLPLGRVVGLALGWRTTFFCIAAISFLTLVYLCRVFPPLPQGERFSPAQLPSLVRQPLIAGIFLLSLLYATAYFTAYSYIEPFLSTTAHFAPSLITVTLMVLGVMGFCGSFLFSHCYGRCRFGVLRAGLAGLMASLALLLPASASLPLTFLTCMVLGTISTCFNLAMQAEIIRHTTRASSPVAMAIFSGIFNVGIGSGTFLGGRASAAGLLAYVGFFGAAIAAAAAVYLCLVYIPQAKKRERDGA</sequence>
<feature type="transmembrane region" description="Helical" evidence="7">
    <location>
        <begin position="90"/>
        <end position="110"/>
    </location>
</feature>
<dbReference type="GO" id="GO:0005886">
    <property type="term" value="C:plasma membrane"/>
    <property type="evidence" value="ECO:0007669"/>
    <property type="project" value="UniProtKB-SubCell"/>
</dbReference>
<comment type="caution">
    <text evidence="9">The sequence shown here is derived from an EMBL/GenBank/DDBJ whole genome shotgun (WGS) entry which is preliminary data.</text>
</comment>
<comment type="subcellular location">
    <subcellularLocation>
        <location evidence="1">Cell membrane</location>
        <topology evidence="1">Multi-pass membrane protein</topology>
    </subcellularLocation>
</comment>
<evidence type="ECO:0000256" key="1">
    <source>
        <dbReference type="ARBA" id="ARBA00004651"/>
    </source>
</evidence>
<feature type="transmembrane region" description="Helical" evidence="7">
    <location>
        <begin position="261"/>
        <end position="279"/>
    </location>
</feature>
<feature type="transmembrane region" description="Helical" evidence="7">
    <location>
        <begin position="229"/>
        <end position="249"/>
    </location>
</feature>
<feature type="transmembrane region" description="Helical" evidence="7">
    <location>
        <begin position="347"/>
        <end position="371"/>
    </location>
</feature>
<accession>A0A6I2UTI5</accession>
<keyword evidence="3" id="KW-1003">Cell membrane</keyword>
<proteinExistence type="predicted"/>
<dbReference type="AlphaFoldDB" id="A0A6I2UTI5"/>
<dbReference type="GO" id="GO:0022857">
    <property type="term" value="F:transmembrane transporter activity"/>
    <property type="evidence" value="ECO:0007669"/>
    <property type="project" value="InterPro"/>
</dbReference>
<dbReference type="EMBL" id="VUNL01000004">
    <property type="protein sequence ID" value="MSV24527.1"/>
    <property type="molecule type" value="Genomic_DNA"/>
</dbReference>
<dbReference type="Gene3D" id="1.20.1250.20">
    <property type="entry name" value="MFS general substrate transporter like domains"/>
    <property type="match status" value="1"/>
</dbReference>
<keyword evidence="2" id="KW-0813">Transport</keyword>
<dbReference type="Proteomes" id="UP000430222">
    <property type="component" value="Unassembled WGS sequence"/>
</dbReference>
<dbReference type="Pfam" id="PF07690">
    <property type="entry name" value="MFS_1"/>
    <property type="match status" value="1"/>
</dbReference>
<evidence type="ECO:0000256" key="7">
    <source>
        <dbReference type="SAM" id="Phobius"/>
    </source>
</evidence>
<keyword evidence="5 7" id="KW-1133">Transmembrane helix</keyword>
<dbReference type="InterPro" id="IPR050189">
    <property type="entry name" value="MFS_Efflux_Transporters"/>
</dbReference>
<evidence type="ECO:0000256" key="3">
    <source>
        <dbReference type="ARBA" id="ARBA00022475"/>
    </source>
</evidence>
<feature type="transmembrane region" description="Helical" evidence="7">
    <location>
        <begin position="39"/>
        <end position="58"/>
    </location>
</feature>
<keyword evidence="4 7" id="KW-0812">Transmembrane</keyword>
<evidence type="ECO:0000313" key="10">
    <source>
        <dbReference type="Proteomes" id="UP000430222"/>
    </source>
</evidence>
<dbReference type="InterPro" id="IPR020846">
    <property type="entry name" value="MFS_dom"/>
</dbReference>
<dbReference type="PANTHER" id="PTHR43124">
    <property type="entry name" value="PURINE EFFLUX PUMP PBUE"/>
    <property type="match status" value="1"/>
</dbReference>